<feature type="coiled-coil region" evidence="6">
    <location>
        <begin position="121"/>
        <end position="174"/>
    </location>
</feature>
<dbReference type="Proteomes" id="UP001396334">
    <property type="component" value="Unassembled WGS sequence"/>
</dbReference>
<keyword evidence="6" id="KW-0175">Coiled coil</keyword>
<evidence type="ECO:0000256" key="5">
    <source>
        <dbReference type="ARBA" id="ARBA00023242"/>
    </source>
</evidence>
<dbReference type="InterPro" id="IPR002100">
    <property type="entry name" value="TF_MADSbox"/>
</dbReference>
<feature type="compositionally biased region" description="Acidic residues" evidence="7">
    <location>
        <begin position="208"/>
        <end position="217"/>
    </location>
</feature>
<dbReference type="PANTHER" id="PTHR48019">
    <property type="entry name" value="SERUM RESPONSE FACTOR HOMOLOG"/>
    <property type="match status" value="1"/>
</dbReference>
<protein>
    <recommendedName>
        <fullName evidence="12">Agamous-like MADS-box protein AGL18</fullName>
    </recommendedName>
</protein>
<evidence type="ECO:0000256" key="7">
    <source>
        <dbReference type="SAM" id="MobiDB-lite"/>
    </source>
</evidence>
<dbReference type="Pfam" id="PF00319">
    <property type="entry name" value="SRF-TF"/>
    <property type="match status" value="1"/>
</dbReference>
<comment type="caution">
    <text evidence="10">The sequence shown here is derived from an EMBL/GenBank/DDBJ whole genome shotgun (WGS) entry which is preliminary data.</text>
</comment>
<accession>A0ABR2TH86</accession>
<comment type="subcellular location">
    <subcellularLocation>
        <location evidence="1">Nucleus</location>
    </subcellularLocation>
</comment>
<keyword evidence="2" id="KW-0805">Transcription regulation</keyword>
<dbReference type="InterPro" id="IPR036879">
    <property type="entry name" value="TF_MADSbox_sf"/>
</dbReference>
<feature type="region of interest" description="Disordered" evidence="7">
    <location>
        <begin position="207"/>
        <end position="236"/>
    </location>
</feature>
<reference evidence="10 11" key="1">
    <citation type="journal article" date="2024" name="G3 (Bethesda)">
        <title>Genome assembly of Hibiscus sabdariffa L. provides insights into metabolisms of medicinal natural products.</title>
        <authorList>
            <person name="Kim T."/>
        </authorList>
    </citation>
    <scope>NUCLEOTIDE SEQUENCE [LARGE SCALE GENOMIC DNA]</scope>
    <source>
        <strain evidence="10">TK-2024</strain>
        <tissue evidence="10">Old leaves</tissue>
    </source>
</reference>
<organism evidence="10 11">
    <name type="scientific">Hibiscus sabdariffa</name>
    <name type="common">roselle</name>
    <dbReference type="NCBI Taxonomy" id="183260"/>
    <lineage>
        <taxon>Eukaryota</taxon>
        <taxon>Viridiplantae</taxon>
        <taxon>Streptophyta</taxon>
        <taxon>Embryophyta</taxon>
        <taxon>Tracheophyta</taxon>
        <taxon>Spermatophyta</taxon>
        <taxon>Magnoliopsida</taxon>
        <taxon>eudicotyledons</taxon>
        <taxon>Gunneridae</taxon>
        <taxon>Pentapetalae</taxon>
        <taxon>rosids</taxon>
        <taxon>malvids</taxon>
        <taxon>Malvales</taxon>
        <taxon>Malvaceae</taxon>
        <taxon>Malvoideae</taxon>
        <taxon>Hibiscus</taxon>
    </lineage>
</organism>
<keyword evidence="3" id="KW-0238">DNA-binding</keyword>
<evidence type="ECO:0000313" key="10">
    <source>
        <dbReference type="EMBL" id="KAK9036850.1"/>
    </source>
</evidence>
<evidence type="ECO:0000256" key="3">
    <source>
        <dbReference type="ARBA" id="ARBA00023125"/>
    </source>
</evidence>
<keyword evidence="11" id="KW-1185">Reference proteome</keyword>
<dbReference type="PROSITE" id="PS50066">
    <property type="entry name" value="MADS_BOX_2"/>
    <property type="match status" value="1"/>
</dbReference>
<evidence type="ECO:0000256" key="4">
    <source>
        <dbReference type="ARBA" id="ARBA00023163"/>
    </source>
</evidence>
<dbReference type="CDD" id="cd00265">
    <property type="entry name" value="MADS_MEF2_like"/>
    <property type="match status" value="1"/>
</dbReference>
<evidence type="ECO:0008006" key="12">
    <source>
        <dbReference type="Google" id="ProtNLM"/>
    </source>
</evidence>
<name>A0ABR2TH86_9ROSI</name>
<keyword evidence="4" id="KW-0804">Transcription</keyword>
<feature type="domain" description="K-box" evidence="9">
    <location>
        <begin position="84"/>
        <end position="174"/>
    </location>
</feature>
<gene>
    <name evidence="10" type="ORF">V6N11_021775</name>
</gene>
<evidence type="ECO:0000313" key="11">
    <source>
        <dbReference type="Proteomes" id="UP001396334"/>
    </source>
</evidence>
<evidence type="ECO:0000256" key="6">
    <source>
        <dbReference type="SAM" id="Coils"/>
    </source>
</evidence>
<dbReference type="SMART" id="SM00432">
    <property type="entry name" value="MADS"/>
    <property type="match status" value="1"/>
</dbReference>
<dbReference type="SUPFAM" id="SSF55455">
    <property type="entry name" value="SRF-like"/>
    <property type="match status" value="1"/>
</dbReference>
<dbReference type="PRINTS" id="PR00404">
    <property type="entry name" value="MADSDOMAIN"/>
</dbReference>
<proteinExistence type="predicted"/>
<dbReference type="InterPro" id="IPR002487">
    <property type="entry name" value="TF_Kbox"/>
</dbReference>
<sequence>MGRGKIEIKKIENLNSRQVTFSKRRNGLLKKARELSILCDAEVGVIIFSSTGKVYQWSSTSMEETLIRYNRGKAVDQSGEQKAEETQPIDVHTLKEEYLRLRAAYMRLNGKELEGLSFKELQQLEHQLNEGILSLKDHKEQLLLEQVKRSRLQEQKALVENENLRKQVEELQQNTSSNLVQLNPLQIRFTPTTSKLNFGFDFDCASREDDDDDEDNENNNNNDDHSDTSLHLDLGLSSEVGRKRKLRKIEAITNDSGSQVASQ</sequence>
<dbReference type="InterPro" id="IPR033896">
    <property type="entry name" value="MEF2-like_N"/>
</dbReference>
<evidence type="ECO:0000259" key="8">
    <source>
        <dbReference type="PROSITE" id="PS50066"/>
    </source>
</evidence>
<dbReference type="InterPro" id="IPR050142">
    <property type="entry name" value="MADS-box/MEF2_TF"/>
</dbReference>
<dbReference type="Gene3D" id="3.40.1810.10">
    <property type="entry name" value="Transcription factor, MADS-box"/>
    <property type="match status" value="1"/>
</dbReference>
<feature type="domain" description="MADS-box" evidence="8">
    <location>
        <begin position="1"/>
        <end position="61"/>
    </location>
</feature>
<evidence type="ECO:0000256" key="2">
    <source>
        <dbReference type="ARBA" id="ARBA00023015"/>
    </source>
</evidence>
<dbReference type="PROSITE" id="PS51297">
    <property type="entry name" value="K_BOX"/>
    <property type="match status" value="1"/>
</dbReference>
<dbReference type="Pfam" id="PF01486">
    <property type="entry name" value="K-box"/>
    <property type="match status" value="1"/>
</dbReference>
<dbReference type="EMBL" id="JBBPBN010000005">
    <property type="protein sequence ID" value="KAK9036850.1"/>
    <property type="molecule type" value="Genomic_DNA"/>
</dbReference>
<evidence type="ECO:0000256" key="1">
    <source>
        <dbReference type="ARBA" id="ARBA00004123"/>
    </source>
</evidence>
<keyword evidence="5" id="KW-0539">Nucleus</keyword>
<evidence type="ECO:0000259" key="9">
    <source>
        <dbReference type="PROSITE" id="PS51297"/>
    </source>
</evidence>